<feature type="transmembrane region" description="Helical" evidence="8">
    <location>
        <begin position="349"/>
        <end position="368"/>
    </location>
</feature>
<keyword evidence="4" id="KW-0808">Transferase</keyword>
<dbReference type="KEGG" id="dma:DMR_06200"/>
<feature type="transmembrane region" description="Helical" evidence="8">
    <location>
        <begin position="108"/>
        <end position="129"/>
    </location>
</feature>
<dbReference type="AlphaFoldDB" id="C4XIU7"/>
<feature type="transmembrane region" description="Helical" evidence="8">
    <location>
        <begin position="136"/>
        <end position="154"/>
    </location>
</feature>
<evidence type="ECO:0000259" key="9">
    <source>
        <dbReference type="Pfam" id="PF13231"/>
    </source>
</evidence>
<keyword evidence="2" id="KW-1003">Cell membrane</keyword>
<organism evidence="10 11">
    <name type="scientific">Solidesulfovibrio magneticus (strain ATCC 700980 / DSM 13731 / RS-1)</name>
    <name type="common">Desulfovibrio magneticus</name>
    <dbReference type="NCBI Taxonomy" id="573370"/>
    <lineage>
        <taxon>Bacteria</taxon>
        <taxon>Pseudomonadati</taxon>
        <taxon>Thermodesulfobacteriota</taxon>
        <taxon>Desulfovibrionia</taxon>
        <taxon>Desulfovibrionales</taxon>
        <taxon>Desulfovibrionaceae</taxon>
        <taxon>Solidesulfovibrio</taxon>
    </lineage>
</organism>
<feature type="transmembrane region" description="Helical" evidence="8">
    <location>
        <begin position="264"/>
        <end position="285"/>
    </location>
</feature>
<keyword evidence="3" id="KW-0328">Glycosyltransferase</keyword>
<evidence type="ECO:0000256" key="1">
    <source>
        <dbReference type="ARBA" id="ARBA00004651"/>
    </source>
</evidence>
<keyword evidence="6 8" id="KW-1133">Transmembrane helix</keyword>
<evidence type="ECO:0000313" key="10">
    <source>
        <dbReference type="EMBL" id="BAH74111.1"/>
    </source>
</evidence>
<dbReference type="InterPro" id="IPR038731">
    <property type="entry name" value="RgtA/B/C-like"/>
</dbReference>
<feature type="transmembrane region" description="Helical" evidence="8">
    <location>
        <begin position="321"/>
        <end position="342"/>
    </location>
</feature>
<keyword evidence="5 8" id="KW-0812">Transmembrane</keyword>
<feature type="domain" description="Glycosyltransferase RgtA/B/C/D-like" evidence="9">
    <location>
        <begin position="64"/>
        <end position="216"/>
    </location>
</feature>
<evidence type="ECO:0000256" key="4">
    <source>
        <dbReference type="ARBA" id="ARBA00022679"/>
    </source>
</evidence>
<dbReference type="PANTHER" id="PTHR33908">
    <property type="entry name" value="MANNOSYLTRANSFERASE YKCB-RELATED"/>
    <property type="match status" value="1"/>
</dbReference>
<dbReference type="Pfam" id="PF13231">
    <property type="entry name" value="PMT_2"/>
    <property type="match status" value="1"/>
</dbReference>
<evidence type="ECO:0000256" key="8">
    <source>
        <dbReference type="SAM" id="Phobius"/>
    </source>
</evidence>
<feature type="transmembrane region" description="Helical" evidence="8">
    <location>
        <begin position="7"/>
        <end position="30"/>
    </location>
</feature>
<dbReference type="GO" id="GO:0016763">
    <property type="term" value="F:pentosyltransferase activity"/>
    <property type="evidence" value="ECO:0007669"/>
    <property type="project" value="TreeGrafter"/>
</dbReference>
<feature type="transmembrane region" description="Helical" evidence="8">
    <location>
        <begin position="206"/>
        <end position="229"/>
    </location>
</feature>
<dbReference type="GO" id="GO:0010041">
    <property type="term" value="P:response to iron(III) ion"/>
    <property type="evidence" value="ECO:0007669"/>
    <property type="project" value="TreeGrafter"/>
</dbReference>
<feature type="transmembrane region" description="Helical" evidence="8">
    <location>
        <begin position="174"/>
        <end position="194"/>
    </location>
</feature>
<reference evidence="10 11" key="1">
    <citation type="journal article" date="2009" name="Genome Res.">
        <title>Whole genome sequence of Desulfovibrio magneticus strain RS-1 revealed common gene clusters in magnetotactic bacteria.</title>
        <authorList>
            <person name="Nakazawa H."/>
            <person name="Arakaki A."/>
            <person name="Narita-Yamada S."/>
            <person name="Yashiro I."/>
            <person name="Jinno K."/>
            <person name="Aoki N."/>
            <person name="Tsuruyama A."/>
            <person name="Okamura Y."/>
            <person name="Tanikawa S."/>
            <person name="Fujita N."/>
            <person name="Takeyama H."/>
            <person name="Matsunaga T."/>
        </authorList>
    </citation>
    <scope>NUCLEOTIDE SEQUENCE [LARGE SCALE GENOMIC DNA]</scope>
    <source>
        <strain evidence="11">ATCC 700980 / DSM 13731 / RS-1</strain>
    </source>
</reference>
<proteinExistence type="predicted"/>
<dbReference type="eggNOG" id="COG5305">
    <property type="taxonomic scope" value="Bacteria"/>
</dbReference>
<dbReference type="GO" id="GO:0005886">
    <property type="term" value="C:plasma membrane"/>
    <property type="evidence" value="ECO:0007669"/>
    <property type="project" value="UniProtKB-SubCell"/>
</dbReference>
<evidence type="ECO:0000256" key="3">
    <source>
        <dbReference type="ARBA" id="ARBA00022676"/>
    </source>
</evidence>
<comment type="subcellular location">
    <subcellularLocation>
        <location evidence="1">Cell membrane</location>
        <topology evidence="1">Multi-pass membrane protein</topology>
    </subcellularLocation>
</comment>
<protein>
    <submittedName>
        <fullName evidence="10">Hypothetical membrane protein</fullName>
    </submittedName>
</protein>
<keyword evidence="7 8" id="KW-0472">Membrane</keyword>
<dbReference type="Proteomes" id="UP000009071">
    <property type="component" value="Chromosome"/>
</dbReference>
<accession>C4XIU7</accession>
<evidence type="ECO:0000256" key="5">
    <source>
        <dbReference type="ARBA" id="ARBA00022692"/>
    </source>
</evidence>
<evidence type="ECO:0000256" key="2">
    <source>
        <dbReference type="ARBA" id="ARBA00022475"/>
    </source>
</evidence>
<evidence type="ECO:0000256" key="7">
    <source>
        <dbReference type="ARBA" id="ARBA00023136"/>
    </source>
</evidence>
<dbReference type="STRING" id="573370.DMR_06200"/>
<dbReference type="InterPro" id="IPR050297">
    <property type="entry name" value="LipidA_mod_glycosyltrf_83"/>
</dbReference>
<dbReference type="PANTHER" id="PTHR33908:SF3">
    <property type="entry name" value="UNDECAPRENYL PHOSPHATE-ALPHA-4-AMINO-4-DEOXY-L-ARABINOSE ARABINOSYL TRANSFERASE"/>
    <property type="match status" value="1"/>
</dbReference>
<dbReference type="EMBL" id="AP010904">
    <property type="protein sequence ID" value="BAH74111.1"/>
    <property type="molecule type" value="Genomic_DNA"/>
</dbReference>
<dbReference type="GO" id="GO:0009103">
    <property type="term" value="P:lipopolysaccharide biosynthetic process"/>
    <property type="evidence" value="ECO:0007669"/>
    <property type="project" value="UniProtKB-ARBA"/>
</dbReference>
<dbReference type="HOGENOM" id="CLU_353290_0_0_7"/>
<feature type="transmembrane region" description="Helical" evidence="8">
    <location>
        <begin position="294"/>
        <end position="315"/>
    </location>
</feature>
<evidence type="ECO:0000256" key="6">
    <source>
        <dbReference type="ARBA" id="ARBA00022989"/>
    </source>
</evidence>
<name>C4XIU7_SOLM1</name>
<keyword evidence="11" id="KW-1185">Reference proteome</keyword>
<evidence type="ECO:0000313" key="11">
    <source>
        <dbReference type="Proteomes" id="UP000009071"/>
    </source>
</evidence>
<sequence>MPTSNRFSVNLAALALGVAVLAALVLRFYHLDSCPLWWDEVLVPLNAQYGVAYVIERALRCDFHPPYFTLLGTLFLGLGTSELALRLIPALCGVGLVAYVGRSFAPLFGQGPSLVAASLLAVSAMNLFVSRSVRPYALIVLFSCMAFGFFLRYLKGGGHRDGLALLACNLAFVLFHFSGLIILFAQLCVFLFWRLAYDRRTARLEWITATAFCALVAGLLAPFFLAHVAGFAAPAQATMAATFLECLKNIANGLASATMIPKDLSFNSSVTLNSLLIVCIVVGILRSYRIDRRLTLACLIYIATPIVVLTLKRYASYFNPWHVLFLSPVLLLFAATGICALLEKATKSPLVGPVVAIVIALAGTVYFFTANSVIFSKQYHYTASYQPLAQAAGRYIDPKAVTVFSDGSLADCIGWYTKQYAVPDPFTHSPDLAANAPVDVTFVSFGDFAHFGATEQEFLQLFGPPTSVATIPITPLQPLTRYSFHYPHSSLPTLADLPTTRTLTSAPRDLFSHASRLHNVTLYQYFEKGVRVLDPARPGIVEYEFACPDAQMAPSLLAGSLSYRNTAVGGRLTATYSFDDEPLTPFFVSAGPDGSTRKSFLLVRKAPYSRLRLRLQLDNPRPPAGMTGPSMDSLQWTDLTLYANNIATERFISSSLVIDTTLGAIEHEGTTAYRWASGPTTRFQFALSAPETITIEAACNNPIPGQGINYFLNGAPIASVKDLPVQPWLGEFTEQTITARGQAGENLLELRFEKWNQQPNDPQATFAPKDGRPLAAACTLLRINRQQPPDLTEQR</sequence>
<gene>
    <name evidence="10" type="ordered locus">DMR_06200</name>
</gene>